<reference evidence="2 3" key="1">
    <citation type="submission" date="2024-12" db="EMBL/GenBank/DDBJ databases">
        <title>The unique morphological basis and parallel evolutionary history of personate flowers in Penstemon.</title>
        <authorList>
            <person name="Depatie T.H."/>
            <person name="Wessinger C.A."/>
        </authorList>
    </citation>
    <scope>NUCLEOTIDE SEQUENCE [LARGE SCALE GENOMIC DNA]</scope>
    <source>
        <strain evidence="2">WTNN_2</strain>
        <tissue evidence="2">Leaf</tissue>
    </source>
</reference>
<dbReference type="InterPro" id="IPR006456">
    <property type="entry name" value="ZF_HD_homeobox_Cys/His_dimer"/>
</dbReference>
<dbReference type="EMBL" id="JBJXBP010000004">
    <property type="protein sequence ID" value="KAL3833942.1"/>
    <property type="molecule type" value="Genomic_DNA"/>
</dbReference>
<proteinExistence type="predicted"/>
<sequence length="116" mass="12885">MVTNVRLHIAKVKIFVTYKDCLHNQAAKAMGYALDGCDPVVANDPDGTKESLVCDRVEADLPGSNKPQSHLPKHIYFTLSPLSHPQPQYYQQNSTIHGPIFNPSERTCAQGVHRDT</sequence>
<organism evidence="2 3">
    <name type="scientific">Penstemon smallii</name>
    <dbReference type="NCBI Taxonomy" id="265156"/>
    <lineage>
        <taxon>Eukaryota</taxon>
        <taxon>Viridiplantae</taxon>
        <taxon>Streptophyta</taxon>
        <taxon>Embryophyta</taxon>
        <taxon>Tracheophyta</taxon>
        <taxon>Spermatophyta</taxon>
        <taxon>Magnoliopsida</taxon>
        <taxon>eudicotyledons</taxon>
        <taxon>Gunneridae</taxon>
        <taxon>Pentapetalae</taxon>
        <taxon>asterids</taxon>
        <taxon>lamiids</taxon>
        <taxon>Lamiales</taxon>
        <taxon>Plantaginaceae</taxon>
        <taxon>Cheloneae</taxon>
        <taxon>Penstemon</taxon>
    </lineage>
</organism>
<dbReference type="Pfam" id="PF04770">
    <property type="entry name" value="ZF-HD_dimer"/>
    <property type="match status" value="1"/>
</dbReference>
<dbReference type="PROSITE" id="PS51523">
    <property type="entry name" value="ZF_HD_DIMER"/>
    <property type="match status" value="1"/>
</dbReference>
<comment type="caution">
    <text evidence="2">The sequence shown here is derived from an EMBL/GenBank/DDBJ whole genome shotgun (WGS) entry which is preliminary data.</text>
</comment>
<evidence type="ECO:0000313" key="2">
    <source>
        <dbReference type="EMBL" id="KAL3833942.1"/>
    </source>
</evidence>
<evidence type="ECO:0000259" key="1">
    <source>
        <dbReference type="PROSITE" id="PS51523"/>
    </source>
</evidence>
<keyword evidence="3" id="KW-1185">Reference proteome</keyword>
<evidence type="ECO:0000313" key="3">
    <source>
        <dbReference type="Proteomes" id="UP001634393"/>
    </source>
</evidence>
<dbReference type="Proteomes" id="UP001634393">
    <property type="component" value="Unassembled WGS sequence"/>
</dbReference>
<protein>
    <recommendedName>
        <fullName evidence="1">ZF-HD dimerization-type domain-containing protein</fullName>
    </recommendedName>
</protein>
<gene>
    <name evidence="2" type="ORF">ACJIZ3_008678</name>
</gene>
<name>A0ABD3TAF2_9LAMI</name>
<accession>A0ABD3TAF2</accession>
<feature type="domain" description="ZF-HD dimerization-type" evidence="1">
    <location>
        <begin position="18"/>
        <end position="67"/>
    </location>
</feature>
<dbReference type="AlphaFoldDB" id="A0ABD3TAF2"/>